<keyword evidence="4 7" id="KW-0347">Helicase</keyword>
<evidence type="ECO:0000256" key="2">
    <source>
        <dbReference type="ARBA" id="ARBA00022741"/>
    </source>
</evidence>
<evidence type="ECO:0000256" key="8">
    <source>
        <dbReference type="SAM" id="MobiDB-lite"/>
    </source>
</evidence>
<dbReference type="InterPro" id="IPR032284">
    <property type="entry name" value="RecQ_Zn-bd"/>
</dbReference>
<evidence type="ECO:0000259" key="11">
    <source>
        <dbReference type="PROSITE" id="PS51194"/>
    </source>
</evidence>
<dbReference type="InterPro" id="IPR009060">
    <property type="entry name" value="UBA-like_sf"/>
</dbReference>
<sequence>MDGKDTSSTQVIEKLIEMGFENFTVKEAVEAMGPSFDAALEYILNGEGPSSSSRCSMRDKEALPKRTLSSLCPSSETRQSSILDHFQSIGKPKRRRVDVLPNVLYGSNVLPSHSDEHKHISGTGCDLKSELEPFPVDCTQELDIRSDWEKKVITLLQKHFGYSHLKNFQKEALTAWLAHQDCLVLAATGSGKSLCFQIPALLTGKVVVVISPLISLMHDQCLKLAKHGVSACFLGSGQPDSTVEQKAMRGMYDIIYVCPETVLRLIKSLQRLAESRGIALFAIDEVHCVSKWGHGFRPDYRRLSVLRENFSACNLKFLQFDIPLMALTATATVRVQEDILKSLCLSKETKIVLTSFFRPNLRFSVKHSRTSSQSSYEKDFRELIDIYVRKRKTRDKKQTIMAQEVDDVSDVSDHTSLSEADETSPNDLDDVEDSCSDRNDGEVYSTKENGSTASTGKEMSVEYLENDVDIFEGVDDWDVAFGEFSGQSLRGCWDLTGLSETVNLPNKPEERQRLLHEPLEQGPTIIYVPTRKETLSVTKHLCRFGVKAAAYNASIVVATIAFGMGIDKSNVRRIIHYGWPQSLEAYYQEAGRAGRDGKLADCSRYGMNTSRCRAKTLVEYFGEDLIEKCLLCDVCVDGPPERQKLREEADVLMQVIAAHHEKTSYPEMPNLRMLVRKIREQSQKFVATDLLWWRGLARIMEDKGFIREVDDKIQVQIKYPEPTKLGLEYLQSEREQSFDVYPEADMLLSASKSKSFSTFTEWGKGWADPEIRRQRLERMQARPNRKPDWSRGPRKRNSRAPRNSRSRKPGKRNPDVSTVRGRIEAKLSKHK</sequence>
<dbReference type="Gene3D" id="1.10.8.10">
    <property type="entry name" value="DNA helicase RuvA subunit, C-terminal domain"/>
    <property type="match status" value="1"/>
</dbReference>
<dbReference type="EC" id="5.6.2.4" evidence="7"/>
<dbReference type="PANTHER" id="PTHR13710">
    <property type="entry name" value="DNA HELICASE RECQ FAMILY MEMBER"/>
    <property type="match status" value="1"/>
</dbReference>
<dbReference type="GO" id="GO:0009378">
    <property type="term" value="F:four-way junction helicase activity"/>
    <property type="evidence" value="ECO:0007669"/>
    <property type="project" value="TreeGrafter"/>
</dbReference>
<protein>
    <recommendedName>
        <fullName evidence="7">ATP-dependent DNA helicase</fullName>
        <ecNumber evidence="7">5.6.2.4</ecNumber>
    </recommendedName>
</protein>
<dbReference type="GO" id="GO:0005524">
    <property type="term" value="F:ATP binding"/>
    <property type="evidence" value="ECO:0007669"/>
    <property type="project" value="UniProtKB-KW"/>
</dbReference>
<organism evidence="12 13">
    <name type="scientific">Morella rubra</name>
    <name type="common">Chinese bayberry</name>
    <dbReference type="NCBI Taxonomy" id="262757"/>
    <lineage>
        <taxon>Eukaryota</taxon>
        <taxon>Viridiplantae</taxon>
        <taxon>Streptophyta</taxon>
        <taxon>Embryophyta</taxon>
        <taxon>Tracheophyta</taxon>
        <taxon>Spermatophyta</taxon>
        <taxon>Magnoliopsida</taxon>
        <taxon>eudicotyledons</taxon>
        <taxon>Gunneridae</taxon>
        <taxon>Pentapetalae</taxon>
        <taxon>rosids</taxon>
        <taxon>fabids</taxon>
        <taxon>Fagales</taxon>
        <taxon>Myricaceae</taxon>
        <taxon>Morella</taxon>
    </lineage>
</organism>
<dbReference type="GO" id="GO:0005694">
    <property type="term" value="C:chromosome"/>
    <property type="evidence" value="ECO:0007669"/>
    <property type="project" value="TreeGrafter"/>
</dbReference>
<dbReference type="Pfam" id="PF16124">
    <property type="entry name" value="RecQ_Zn_bind"/>
    <property type="match status" value="1"/>
</dbReference>
<dbReference type="InterPro" id="IPR001650">
    <property type="entry name" value="Helicase_C-like"/>
</dbReference>
<dbReference type="InterPro" id="IPR027417">
    <property type="entry name" value="P-loop_NTPase"/>
</dbReference>
<evidence type="ECO:0000259" key="10">
    <source>
        <dbReference type="PROSITE" id="PS51192"/>
    </source>
</evidence>
<dbReference type="GO" id="GO:0003676">
    <property type="term" value="F:nucleic acid binding"/>
    <property type="evidence" value="ECO:0007669"/>
    <property type="project" value="InterPro"/>
</dbReference>
<dbReference type="CDD" id="cd17920">
    <property type="entry name" value="DEXHc_RecQ"/>
    <property type="match status" value="1"/>
</dbReference>
<dbReference type="GO" id="GO:0043138">
    <property type="term" value="F:3'-5' DNA helicase activity"/>
    <property type="evidence" value="ECO:0007669"/>
    <property type="project" value="UniProtKB-EC"/>
</dbReference>
<name>A0A6A1UL33_9ROSI</name>
<dbReference type="Pfam" id="PF00627">
    <property type="entry name" value="UBA"/>
    <property type="match status" value="1"/>
</dbReference>
<evidence type="ECO:0000256" key="6">
    <source>
        <dbReference type="ARBA" id="ARBA00034617"/>
    </source>
</evidence>
<evidence type="ECO:0000256" key="3">
    <source>
        <dbReference type="ARBA" id="ARBA00022801"/>
    </source>
</evidence>
<comment type="caution">
    <text evidence="12">The sequence shown here is derived from an EMBL/GenBank/DDBJ whole genome shotgun (WGS) entry which is preliminary data.</text>
</comment>
<keyword evidence="3 7" id="KW-0378">Hydrolase</keyword>
<comment type="catalytic activity">
    <reaction evidence="7">
        <text>ATP + H2O = ADP + phosphate + H(+)</text>
        <dbReference type="Rhea" id="RHEA:13065"/>
        <dbReference type="ChEBI" id="CHEBI:15377"/>
        <dbReference type="ChEBI" id="CHEBI:15378"/>
        <dbReference type="ChEBI" id="CHEBI:30616"/>
        <dbReference type="ChEBI" id="CHEBI:43474"/>
        <dbReference type="ChEBI" id="CHEBI:456216"/>
    </reaction>
</comment>
<feature type="compositionally biased region" description="Basic residues" evidence="8">
    <location>
        <begin position="792"/>
        <end position="811"/>
    </location>
</feature>
<keyword evidence="7" id="KW-0539">Nucleus</keyword>
<dbReference type="PANTHER" id="PTHR13710:SF69">
    <property type="entry name" value="ATP-DEPENDENT DNA HELICASE Q-LIKE SIM"/>
    <property type="match status" value="1"/>
</dbReference>
<comment type="catalytic activity">
    <reaction evidence="6 7">
        <text>Couples ATP hydrolysis with the unwinding of duplex DNA by translocating in the 3'-5' direction.</text>
        <dbReference type="EC" id="5.6.2.4"/>
    </reaction>
</comment>
<dbReference type="Pfam" id="PF00270">
    <property type="entry name" value="DEAD"/>
    <property type="match status" value="1"/>
</dbReference>
<dbReference type="GO" id="GO:0000724">
    <property type="term" value="P:double-strand break repair via homologous recombination"/>
    <property type="evidence" value="ECO:0007669"/>
    <property type="project" value="TreeGrafter"/>
</dbReference>
<dbReference type="SMART" id="SM00487">
    <property type="entry name" value="DEXDc"/>
    <property type="match status" value="1"/>
</dbReference>
<feature type="compositionally biased region" description="Basic and acidic residues" evidence="8">
    <location>
        <begin position="821"/>
        <end position="831"/>
    </location>
</feature>
<evidence type="ECO:0000256" key="5">
    <source>
        <dbReference type="ARBA" id="ARBA00022840"/>
    </source>
</evidence>
<dbReference type="SUPFAM" id="SSF52540">
    <property type="entry name" value="P-loop containing nucleoside triphosphate hydrolases"/>
    <property type="match status" value="1"/>
</dbReference>
<accession>A0A6A1UL33</accession>
<dbReference type="AlphaFoldDB" id="A0A6A1UL33"/>
<dbReference type="InterPro" id="IPR015940">
    <property type="entry name" value="UBA"/>
</dbReference>
<evidence type="ECO:0000313" key="12">
    <source>
        <dbReference type="EMBL" id="KAB1201105.1"/>
    </source>
</evidence>
<dbReference type="GO" id="GO:0005634">
    <property type="term" value="C:nucleus"/>
    <property type="evidence" value="ECO:0007669"/>
    <property type="project" value="UniProtKB-SubCell"/>
</dbReference>
<keyword evidence="13" id="KW-1185">Reference proteome</keyword>
<dbReference type="SUPFAM" id="SSF46934">
    <property type="entry name" value="UBA-like"/>
    <property type="match status" value="1"/>
</dbReference>
<reference evidence="12 13" key="1">
    <citation type="journal article" date="2019" name="Plant Biotechnol. J.">
        <title>The red bayberry genome and genetic basis of sex determination.</title>
        <authorList>
            <person name="Jia H.M."/>
            <person name="Jia H.J."/>
            <person name="Cai Q.L."/>
            <person name="Wang Y."/>
            <person name="Zhao H.B."/>
            <person name="Yang W.F."/>
            <person name="Wang G.Y."/>
            <person name="Li Y.H."/>
            <person name="Zhan D.L."/>
            <person name="Shen Y.T."/>
            <person name="Niu Q.F."/>
            <person name="Chang L."/>
            <person name="Qiu J."/>
            <person name="Zhao L."/>
            <person name="Xie H.B."/>
            <person name="Fu W.Y."/>
            <person name="Jin J."/>
            <person name="Li X.W."/>
            <person name="Jiao Y."/>
            <person name="Zhou C.C."/>
            <person name="Tu T."/>
            <person name="Chai C.Y."/>
            <person name="Gao J.L."/>
            <person name="Fan L.J."/>
            <person name="van de Weg E."/>
            <person name="Wang J.Y."/>
            <person name="Gao Z.S."/>
        </authorList>
    </citation>
    <scope>NUCLEOTIDE SEQUENCE [LARGE SCALE GENOMIC DNA]</scope>
    <source>
        <tissue evidence="12">Leaves</tissue>
    </source>
</reference>
<dbReference type="PROSITE" id="PS51192">
    <property type="entry name" value="HELICASE_ATP_BIND_1"/>
    <property type="match status" value="1"/>
</dbReference>
<gene>
    <name evidence="12" type="ORF">CJ030_MR0G005042</name>
</gene>
<dbReference type="InterPro" id="IPR014001">
    <property type="entry name" value="Helicase_ATP-bd"/>
</dbReference>
<feature type="region of interest" description="Disordered" evidence="8">
    <location>
        <begin position="777"/>
        <end position="831"/>
    </location>
</feature>
<evidence type="ECO:0000313" key="13">
    <source>
        <dbReference type="Proteomes" id="UP000516437"/>
    </source>
</evidence>
<feature type="compositionally biased region" description="Acidic residues" evidence="8">
    <location>
        <begin position="419"/>
        <end position="434"/>
    </location>
</feature>
<dbReference type="EMBL" id="RXIC02000096">
    <property type="protein sequence ID" value="KAB1201105.1"/>
    <property type="molecule type" value="Genomic_DNA"/>
</dbReference>
<proteinExistence type="inferred from homology"/>
<keyword evidence="2 7" id="KW-0547">Nucleotide-binding</keyword>
<evidence type="ECO:0000259" key="9">
    <source>
        <dbReference type="PROSITE" id="PS50030"/>
    </source>
</evidence>
<feature type="compositionally biased region" description="Polar residues" evidence="8">
    <location>
        <begin position="446"/>
        <end position="457"/>
    </location>
</feature>
<dbReference type="GO" id="GO:0005737">
    <property type="term" value="C:cytoplasm"/>
    <property type="evidence" value="ECO:0007669"/>
    <property type="project" value="TreeGrafter"/>
</dbReference>
<feature type="compositionally biased region" description="Basic and acidic residues" evidence="8">
    <location>
        <begin position="777"/>
        <end position="791"/>
    </location>
</feature>
<feature type="domain" description="Helicase C-terminal" evidence="11">
    <location>
        <begin position="473"/>
        <end position="657"/>
    </location>
</feature>
<feature type="region of interest" description="Disordered" evidence="8">
    <location>
        <begin position="398"/>
        <end position="458"/>
    </location>
</feature>
<dbReference type="SMART" id="SM00490">
    <property type="entry name" value="HELICc"/>
    <property type="match status" value="1"/>
</dbReference>
<dbReference type="OrthoDB" id="10261556at2759"/>
<evidence type="ECO:0000256" key="7">
    <source>
        <dbReference type="RuleBase" id="RU364117"/>
    </source>
</evidence>
<dbReference type="Gene3D" id="3.40.50.300">
    <property type="entry name" value="P-loop containing nucleotide triphosphate hydrolases"/>
    <property type="match status" value="2"/>
</dbReference>
<dbReference type="Proteomes" id="UP000516437">
    <property type="component" value="Unassembled WGS sequence"/>
</dbReference>
<dbReference type="InterPro" id="IPR011545">
    <property type="entry name" value="DEAD/DEAH_box_helicase_dom"/>
</dbReference>
<dbReference type="PROSITE" id="PS51194">
    <property type="entry name" value="HELICASE_CTER"/>
    <property type="match status" value="1"/>
</dbReference>
<evidence type="ECO:0000256" key="4">
    <source>
        <dbReference type="ARBA" id="ARBA00022806"/>
    </source>
</evidence>
<evidence type="ECO:0000256" key="1">
    <source>
        <dbReference type="ARBA" id="ARBA00005446"/>
    </source>
</evidence>
<dbReference type="InterPro" id="IPR004589">
    <property type="entry name" value="DNA_helicase_ATP-dep_RecQ"/>
</dbReference>
<dbReference type="GO" id="GO:0016787">
    <property type="term" value="F:hydrolase activity"/>
    <property type="evidence" value="ECO:0007669"/>
    <property type="project" value="UniProtKB-KW"/>
</dbReference>
<keyword evidence="5 7" id="KW-0067">ATP-binding</keyword>
<dbReference type="PROSITE" id="PS50030">
    <property type="entry name" value="UBA"/>
    <property type="match status" value="1"/>
</dbReference>
<comment type="similarity">
    <text evidence="1 7">Belongs to the helicase family. RecQ subfamily.</text>
</comment>
<dbReference type="NCBIfam" id="TIGR00614">
    <property type="entry name" value="recQ_fam"/>
    <property type="match status" value="1"/>
</dbReference>
<feature type="domain" description="UBA" evidence="9">
    <location>
        <begin position="1"/>
        <end position="46"/>
    </location>
</feature>
<dbReference type="FunFam" id="3.40.50.300:FF:001391">
    <property type="entry name" value="ATP-dependent DNA helicase"/>
    <property type="match status" value="1"/>
</dbReference>
<comment type="subcellular location">
    <subcellularLocation>
        <location evidence="7">Nucleus</location>
    </subcellularLocation>
</comment>
<feature type="domain" description="Helicase ATP-binding" evidence="10">
    <location>
        <begin position="173"/>
        <end position="349"/>
    </location>
</feature>